<gene>
    <name evidence="4" type="ORF">AOZ06_48460</name>
</gene>
<sequence length="346" mass="36443">MTQEITRWRGFSHAELYAQLHTGPGAAASAVPAQRWADIASDFAAITRDLAKAVTEARTGWQGESATSAFTQIGEVAAWADRVSESASSMRLSVEQQADHIGQARANMPAPGGDPSPRLDPAVDPAAQVLALQSDHEPVERATSEAARRAYEDMQTYQNDTTATTEGLTRFDETVDTSAVLPGYDAGRRGGAAASPVSVTPIPSQSTVPRGEQLVSAASADFFALPADEPEVRARPVAAEPLGPGSGAAALPAQRTSTVRRAASRKPVPLDVHPLAPVAPSTGTPGTTSDRVTSRRIGEPLVIAQDGAEPRKRRRDRNELDKITERVEGVDAEVPPPVIGGGPYRP</sequence>
<dbReference type="RefSeq" id="WP_054295546.1">
    <property type="nucleotide sequence ID" value="NZ_CP012752.1"/>
</dbReference>
<feature type="compositionally biased region" description="Low complexity" evidence="2">
    <location>
        <begin position="238"/>
        <end position="253"/>
    </location>
</feature>
<evidence type="ECO:0000256" key="2">
    <source>
        <dbReference type="SAM" id="MobiDB-lite"/>
    </source>
</evidence>
<protein>
    <recommendedName>
        <fullName evidence="3">PPE domain-containing protein</fullName>
    </recommendedName>
</protein>
<name>A0A0N9IB40_9PSEU</name>
<dbReference type="EMBL" id="CP012752">
    <property type="protein sequence ID" value="ALG13660.1"/>
    <property type="molecule type" value="Genomic_DNA"/>
</dbReference>
<keyword evidence="5" id="KW-1185">Reference proteome</keyword>
<organism evidence="4 5">
    <name type="scientific">Kibdelosporangium phytohabitans</name>
    <dbReference type="NCBI Taxonomy" id="860235"/>
    <lineage>
        <taxon>Bacteria</taxon>
        <taxon>Bacillati</taxon>
        <taxon>Actinomycetota</taxon>
        <taxon>Actinomycetes</taxon>
        <taxon>Pseudonocardiales</taxon>
        <taxon>Pseudonocardiaceae</taxon>
        <taxon>Kibdelosporangium</taxon>
    </lineage>
</organism>
<reference evidence="4 5" key="1">
    <citation type="submission" date="2015-07" db="EMBL/GenBank/DDBJ databases">
        <title>Genome sequencing of Kibdelosporangium phytohabitans.</title>
        <authorList>
            <person name="Qin S."/>
            <person name="Xing K."/>
        </authorList>
    </citation>
    <scope>NUCLEOTIDE SEQUENCE [LARGE SCALE GENOMIC DNA]</scope>
    <source>
        <strain evidence="4 5">KLBMP1111</strain>
    </source>
</reference>
<feature type="compositionally biased region" description="Basic and acidic residues" evidence="2">
    <location>
        <begin position="316"/>
        <end position="329"/>
    </location>
</feature>
<evidence type="ECO:0000313" key="4">
    <source>
        <dbReference type="EMBL" id="ALG13660.1"/>
    </source>
</evidence>
<dbReference type="InterPro" id="IPR038332">
    <property type="entry name" value="PPE_sf"/>
</dbReference>
<dbReference type="SUPFAM" id="SSF140459">
    <property type="entry name" value="PE/PPE dimer-like"/>
    <property type="match status" value="1"/>
</dbReference>
<feature type="region of interest" description="Disordered" evidence="2">
    <location>
        <begin position="238"/>
        <end position="346"/>
    </location>
</feature>
<feature type="domain" description="PPE" evidence="3">
    <location>
        <begin position="18"/>
        <end position="166"/>
    </location>
</feature>
<evidence type="ECO:0000256" key="1">
    <source>
        <dbReference type="ARBA" id="ARBA00010652"/>
    </source>
</evidence>
<accession>A0A0N9IB40</accession>
<dbReference type="Gene3D" id="1.20.1260.20">
    <property type="entry name" value="PPE superfamily"/>
    <property type="match status" value="1"/>
</dbReference>
<comment type="similarity">
    <text evidence="1">Belongs to the mycobacterial PPE family.</text>
</comment>
<proteinExistence type="inferred from homology"/>
<dbReference type="KEGG" id="kphy:AOZ06_48460"/>
<evidence type="ECO:0000313" key="5">
    <source>
        <dbReference type="Proteomes" id="UP000063699"/>
    </source>
</evidence>
<dbReference type="Proteomes" id="UP000063699">
    <property type="component" value="Chromosome"/>
</dbReference>
<evidence type="ECO:0000259" key="3">
    <source>
        <dbReference type="Pfam" id="PF00823"/>
    </source>
</evidence>
<dbReference type="AlphaFoldDB" id="A0A0N9IB40"/>
<dbReference type="InterPro" id="IPR000030">
    <property type="entry name" value="PPE_dom"/>
</dbReference>
<feature type="compositionally biased region" description="Polar residues" evidence="2">
    <location>
        <begin position="281"/>
        <end position="291"/>
    </location>
</feature>
<dbReference type="Pfam" id="PF00823">
    <property type="entry name" value="PPE"/>
    <property type="match status" value="1"/>
</dbReference>
<dbReference type="STRING" id="860235.AOZ06_48460"/>